<organism evidence="1 2">
    <name type="scientific">Pocillopora damicornis</name>
    <name type="common">Cauliflower coral</name>
    <name type="synonym">Millepora damicornis</name>
    <dbReference type="NCBI Taxonomy" id="46731"/>
    <lineage>
        <taxon>Eukaryota</taxon>
        <taxon>Metazoa</taxon>
        <taxon>Cnidaria</taxon>
        <taxon>Anthozoa</taxon>
        <taxon>Hexacorallia</taxon>
        <taxon>Scleractinia</taxon>
        <taxon>Astrocoeniina</taxon>
        <taxon>Pocilloporidae</taxon>
        <taxon>Pocillopora</taxon>
    </lineage>
</organism>
<evidence type="ECO:0000313" key="1">
    <source>
        <dbReference type="EMBL" id="RMX50386.1"/>
    </source>
</evidence>
<protein>
    <submittedName>
        <fullName evidence="1">Uncharacterized protein</fullName>
    </submittedName>
</protein>
<reference evidence="1 2" key="1">
    <citation type="journal article" date="2018" name="Sci. Rep.">
        <title>Comparative analysis of the Pocillopora damicornis genome highlights role of immune system in coral evolution.</title>
        <authorList>
            <person name="Cunning R."/>
            <person name="Bay R.A."/>
            <person name="Gillette P."/>
            <person name="Baker A.C."/>
            <person name="Traylor-Knowles N."/>
        </authorList>
    </citation>
    <scope>NUCLEOTIDE SEQUENCE [LARGE SCALE GENOMIC DNA]</scope>
    <source>
        <strain evidence="1">RSMAS</strain>
        <tissue evidence="1">Whole animal</tissue>
    </source>
</reference>
<gene>
    <name evidence="1" type="ORF">pdam_00010430</name>
</gene>
<comment type="caution">
    <text evidence="1">The sequence shown here is derived from an EMBL/GenBank/DDBJ whole genome shotgun (WGS) entry which is preliminary data.</text>
</comment>
<dbReference type="AlphaFoldDB" id="A0A3M6U9X8"/>
<keyword evidence="2" id="KW-1185">Reference proteome</keyword>
<name>A0A3M6U9X8_POCDA</name>
<sequence length="130" mass="14831">MAVNRMKIVDSTQTMRKSLVKHIRARGIPTRPDNKSDVAKEARNMLMITKPFTALISRHMKDNITVSGQGKKVSSYSVSEDSFRESLTSQLELRTLNASIAWKMKNPWTPFCVLNYLGEQIRLFLEIADT</sequence>
<evidence type="ECO:0000313" key="2">
    <source>
        <dbReference type="Proteomes" id="UP000275408"/>
    </source>
</evidence>
<dbReference type="EMBL" id="RCHS01001970">
    <property type="protein sequence ID" value="RMX50386.1"/>
    <property type="molecule type" value="Genomic_DNA"/>
</dbReference>
<proteinExistence type="predicted"/>
<dbReference type="Proteomes" id="UP000275408">
    <property type="component" value="Unassembled WGS sequence"/>
</dbReference>
<accession>A0A3M6U9X8</accession>